<evidence type="ECO:0000259" key="4">
    <source>
        <dbReference type="Pfam" id="PF07804"/>
    </source>
</evidence>
<proteinExistence type="inferred from homology"/>
<comment type="caution">
    <text evidence="5">The sequence shown here is derived from an EMBL/GenBank/DDBJ whole genome shotgun (WGS) entry which is preliminary data.</text>
</comment>
<dbReference type="PANTHER" id="PTHR37419:SF1">
    <property type="entry name" value="SERINE_THREONINE-PROTEIN KINASE TOXIN HIPA"/>
    <property type="match status" value="1"/>
</dbReference>
<dbReference type="Gene3D" id="1.10.1070.20">
    <property type="match status" value="1"/>
</dbReference>
<dbReference type="Proteomes" id="UP000605201">
    <property type="component" value="Unassembled WGS sequence"/>
</dbReference>
<organism evidence="5 6">
    <name type="scientific">Candidatus Desulfatibia vada</name>
    <dbReference type="NCBI Taxonomy" id="2841696"/>
    <lineage>
        <taxon>Bacteria</taxon>
        <taxon>Pseudomonadati</taxon>
        <taxon>Thermodesulfobacteriota</taxon>
        <taxon>Desulfobacteria</taxon>
        <taxon>Desulfobacterales</taxon>
        <taxon>Desulfobacterales incertae sedis</taxon>
        <taxon>Candidatus Desulfatibia</taxon>
    </lineage>
</organism>
<gene>
    <name evidence="5" type="ORF">H8D96_21520</name>
</gene>
<dbReference type="AlphaFoldDB" id="A0A8J6TWU1"/>
<evidence type="ECO:0000256" key="3">
    <source>
        <dbReference type="ARBA" id="ARBA00022777"/>
    </source>
</evidence>
<keyword evidence="2" id="KW-0808">Transferase</keyword>
<comment type="similarity">
    <text evidence="1">Belongs to the HipA Ser/Thr kinase family.</text>
</comment>
<dbReference type="Pfam" id="PF07804">
    <property type="entry name" value="HipA_C"/>
    <property type="match status" value="1"/>
</dbReference>
<reference evidence="5 6" key="1">
    <citation type="submission" date="2020-08" db="EMBL/GenBank/DDBJ databases">
        <title>Bridging the membrane lipid divide: bacteria of the FCB group superphylum have the potential to synthesize archaeal ether lipids.</title>
        <authorList>
            <person name="Villanueva L."/>
            <person name="Von Meijenfeldt F.A.B."/>
            <person name="Westbye A.B."/>
            <person name="Yadav S."/>
            <person name="Hopmans E.C."/>
            <person name="Dutilh B.E."/>
            <person name="Sinninghe Damste J.S."/>
        </authorList>
    </citation>
    <scope>NUCLEOTIDE SEQUENCE [LARGE SCALE GENOMIC DNA]</scope>
    <source>
        <strain evidence="5">NIOZ-UU17</strain>
    </source>
</reference>
<evidence type="ECO:0000313" key="5">
    <source>
        <dbReference type="EMBL" id="MBC8434497.1"/>
    </source>
</evidence>
<dbReference type="GO" id="GO:0005829">
    <property type="term" value="C:cytosol"/>
    <property type="evidence" value="ECO:0007669"/>
    <property type="project" value="TreeGrafter"/>
</dbReference>
<evidence type="ECO:0000256" key="1">
    <source>
        <dbReference type="ARBA" id="ARBA00010164"/>
    </source>
</evidence>
<dbReference type="GO" id="GO:0004674">
    <property type="term" value="F:protein serine/threonine kinase activity"/>
    <property type="evidence" value="ECO:0007669"/>
    <property type="project" value="TreeGrafter"/>
</dbReference>
<keyword evidence="3" id="KW-0418">Kinase</keyword>
<protein>
    <submittedName>
        <fullName evidence="5">HipA domain-containing protein</fullName>
    </submittedName>
</protein>
<evidence type="ECO:0000256" key="2">
    <source>
        <dbReference type="ARBA" id="ARBA00022679"/>
    </source>
</evidence>
<accession>A0A8J6TWU1</accession>
<evidence type="ECO:0000313" key="6">
    <source>
        <dbReference type="Proteomes" id="UP000605201"/>
    </source>
</evidence>
<name>A0A8J6TWU1_9BACT</name>
<feature type="domain" description="HipA-like C-terminal" evidence="4">
    <location>
        <begin position="51"/>
        <end position="276"/>
    </location>
</feature>
<dbReference type="InterPro" id="IPR052028">
    <property type="entry name" value="HipA_Ser/Thr_kinase"/>
</dbReference>
<dbReference type="EMBL" id="JACNIG010000448">
    <property type="protein sequence ID" value="MBC8434497.1"/>
    <property type="molecule type" value="Genomic_DNA"/>
</dbReference>
<sequence length="307" mass="35183">MNICPITYHQCRGKYSKEGLKRLNRRLRNLEVLPYTAAEQLREAASRAPKMSIQGVQPKLSLRLNIKKGEFEIVDTGGAYILKPQNPQFEQIPENEDVSMRLAEAAGIDVPIHGLIYSKDGSLTYFIKRFDRKGRKEKLAVEDFAQLLGYSRETKYDASMEKVASVVEQFCTFPMVEKIKLFRLTLVNFLIGNEDMHLKNFSLITRGGKIELSPAYDILNSTIVLTSPKEETALPMAGKRRKLSGKILIDYFGQERLGLNRQVADSVLEDINKAIRDWRDLLNVCFLSDDLKEKYSDLLNERIRLIF</sequence>
<dbReference type="InterPro" id="IPR012893">
    <property type="entry name" value="HipA-like_C"/>
</dbReference>
<dbReference type="PANTHER" id="PTHR37419">
    <property type="entry name" value="SERINE/THREONINE-PROTEIN KINASE TOXIN HIPA"/>
    <property type="match status" value="1"/>
</dbReference>